<reference evidence="6 7" key="1">
    <citation type="submission" date="2021-01" db="EMBL/GenBank/DDBJ databases">
        <title>Tumebacillus sp. strain ITR2 16S ribosomal RNA gene Genome sequencing and assembly.</title>
        <authorList>
            <person name="Kang M."/>
        </authorList>
    </citation>
    <scope>NUCLEOTIDE SEQUENCE [LARGE SCALE GENOMIC DNA]</scope>
    <source>
        <strain evidence="6 7">ITR2</strain>
    </source>
</reference>
<feature type="transmembrane region" description="Helical" evidence="5">
    <location>
        <begin position="32"/>
        <end position="49"/>
    </location>
</feature>
<keyword evidence="1" id="KW-1003">Cell membrane</keyword>
<gene>
    <name evidence="6" type="ORF">JJB07_03300</name>
</gene>
<proteinExistence type="predicted"/>
<evidence type="ECO:0000256" key="4">
    <source>
        <dbReference type="ARBA" id="ARBA00023136"/>
    </source>
</evidence>
<evidence type="ECO:0000256" key="2">
    <source>
        <dbReference type="ARBA" id="ARBA00022692"/>
    </source>
</evidence>
<feature type="transmembrane region" description="Helical" evidence="5">
    <location>
        <begin position="155"/>
        <end position="173"/>
    </location>
</feature>
<keyword evidence="3 5" id="KW-1133">Transmembrane helix</keyword>
<feature type="transmembrane region" description="Helical" evidence="5">
    <location>
        <begin position="97"/>
        <end position="118"/>
    </location>
</feature>
<dbReference type="InterPro" id="IPR003810">
    <property type="entry name" value="Mntp/YtaF"/>
</dbReference>
<keyword evidence="2 5" id="KW-0812">Transmembrane</keyword>
<keyword evidence="4 5" id="KW-0472">Membrane</keyword>
<dbReference type="PANTHER" id="PTHR35529:SF1">
    <property type="entry name" value="MANGANESE EFFLUX PUMP MNTP-RELATED"/>
    <property type="match status" value="1"/>
</dbReference>
<evidence type="ECO:0000256" key="5">
    <source>
        <dbReference type="SAM" id="Phobius"/>
    </source>
</evidence>
<feature type="transmembrane region" description="Helical" evidence="5">
    <location>
        <begin position="125"/>
        <end position="143"/>
    </location>
</feature>
<name>A0ABS1J5W4_9BACL</name>
<feature type="transmembrane region" description="Helical" evidence="5">
    <location>
        <begin position="56"/>
        <end position="77"/>
    </location>
</feature>
<evidence type="ECO:0000256" key="3">
    <source>
        <dbReference type="ARBA" id="ARBA00022989"/>
    </source>
</evidence>
<protein>
    <submittedName>
        <fullName evidence="6">Manganese efflux pump</fullName>
    </submittedName>
</protein>
<dbReference type="PANTHER" id="PTHR35529">
    <property type="entry name" value="MANGANESE EFFLUX PUMP MNTP-RELATED"/>
    <property type="match status" value="1"/>
</dbReference>
<evidence type="ECO:0000313" key="6">
    <source>
        <dbReference type="EMBL" id="MBL0385667.1"/>
    </source>
</evidence>
<evidence type="ECO:0000313" key="7">
    <source>
        <dbReference type="Proteomes" id="UP000602284"/>
    </source>
</evidence>
<keyword evidence="7" id="KW-1185">Reference proteome</keyword>
<organism evidence="6 7">
    <name type="scientific">Tumebacillus amylolyticus</name>
    <dbReference type="NCBI Taxonomy" id="2801339"/>
    <lineage>
        <taxon>Bacteria</taxon>
        <taxon>Bacillati</taxon>
        <taxon>Bacillota</taxon>
        <taxon>Bacilli</taxon>
        <taxon>Bacillales</taxon>
        <taxon>Alicyclobacillaceae</taxon>
        <taxon>Tumebacillus</taxon>
    </lineage>
</organism>
<sequence>MLALVFSLGLDTLVLATTLGTLQRKGKVKLAISFALAEAIMPLVGFLLGKNIGEFIGGWASLVGAVALIGLGIYLIFFEEEDEDEELERGQSLRGWAFLLLLLMISLDELAVGFSMGLVGVSAPLTVLLIALQSFVFTLLGLTFGAKLKPYLGEWAEKAGGVVLVLLGVWLLGERF</sequence>
<dbReference type="Proteomes" id="UP000602284">
    <property type="component" value="Unassembled WGS sequence"/>
</dbReference>
<dbReference type="Pfam" id="PF02659">
    <property type="entry name" value="Mntp"/>
    <property type="match status" value="1"/>
</dbReference>
<evidence type="ECO:0000256" key="1">
    <source>
        <dbReference type="ARBA" id="ARBA00022475"/>
    </source>
</evidence>
<comment type="caution">
    <text evidence="6">The sequence shown here is derived from an EMBL/GenBank/DDBJ whole genome shotgun (WGS) entry which is preliminary data.</text>
</comment>
<dbReference type="EMBL" id="JAEQNB010000001">
    <property type="protein sequence ID" value="MBL0385667.1"/>
    <property type="molecule type" value="Genomic_DNA"/>
</dbReference>
<accession>A0ABS1J5W4</accession>